<protein>
    <submittedName>
        <fullName evidence="2">Uncharacterized protein</fullName>
    </submittedName>
</protein>
<feature type="region of interest" description="Disordered" evidence="1">
    <location>
        <begin position="1"/>
        <end position="60"/>
    </location>
</feature>
<comment type="caution">
    <text evidence="2">The sequence shown here is derived from an EMBL/GenBank/DDBJ whole genome shotgun (WGS) entry which is preliminary data.</text>
</comment>
<dbReference type="EMBL" id="VSRR010117700">
    <property type="protein sequence ID" value="MPC99283.1"/>
    <property type="molecule type" value="Genomic_DNA"/>
</dbReference>
<feature type="compositionally biased region" description="Low complexity" evidence="1">
    <location>
        <begin position="45"/>
        <end position="60"/>
    </location>
</feature>
<proteinExistence type="predicted"/>
<keyword evidence="3" id="KW-1185">Reference proteome</keyword>
<reference evidence="2 3" key="1">
    <citation type="submission" date="2019-05" db="EMBL/GenBank/DDBJ databases">
        <title>Another draft genome of Portunus trituberculatus and its Hox gene families provides insights of decapod evolution.</title>
        <authorList>
            <person name="Jeong J.-H."/>
            <person name="Song I."/>
            <person name="Kim S."/>
            <person name="Choi T."/>
            <person name="Kim D."/>
            <person name="Ryu S."/>
            <person name="Kim W."/>
        </authorList>
    </citation>
    <scope>NUCLEOTIDE SEQUENCE [LARGE SCALE GENOMIC DNA]</scope>
    <source>
        <tissue evidence="2">Muscle</tissue>
    </source>
</reference>
<dbReference type="Proteomes" id="UP000324222">
    <property type="component" value="Unassembled WGS sequence"/>
</dbReference>
<evidence type="ECO:0000313" key="3">
    <source>
        <dbReference type="Proteomes" id="UP000324222"/>
    </source>
</evidence>
<gene>
    <name evidence="2" type="ORF">E2C01_094688</name>
</gene>
<accession>A0A5B7JXW1</accession>
<feature type="compositionally biased region" description="Low complexity" evidence="1">
    <location>
        <begin position="1"/>
        <end position="21"/>
    </location>
</feature>
<sequence length="60" mass="6198">MLVPTTPTTTPTPTTTTTTTTAAAFPSLLLHNTSPLPRTHRLADSATATVSSSSTTPLFL</sequence>
<dbReference type="AlphaFoldDB" id="A0A5B7JXW1"/>
<organism evidence="2 3">
    <name type="scientific">Portunus trituberculatus</name>
    <name type="common">Swimming crab</name>
    <name type="synonym">Neptunus trituberculatus</name>
    <dbReference type="NCBI Taxonomy" id="210409"/>
    <lineage>
        <taxon>Eukaryota</taxon>
        <taxon>Metazoa</taxon>
        <taxon>Ecdysozoa</taxon>
        <taxon>Arthropoda</taxon>
        <taxon>Crustacea</taxon>
        <taxon>Multicrustacea</taxon>
        <taxon>Malacostraca</taxon>
        <taxon>Eumalacostraca</taxon>
        <taxon>Eucarida</taxon>
        <taxon>Decapoda</taxon>
        <taxon>Pleocyemata</taxon>
        <taxon>Brachyura</taxon>
        <taxon>Eubrachyura</taxon>
        <taxon>Portunoidea</taxon>
        <taxon>Portunidae</taxon>
        <taxon>Portuninae</taxon>
        <taxon>Portunus</taxon>
    </lineage>
</organism>
<evidence type="ECO:0000313" key="2">
    <source>
        <dbReference type="EMBL" id="MPC99283.1"/>
    </source>
</evidence>
<name>A0A5B7JXW1_PORTR</name>
<evidence type="ECO:0000256" key="1">
    <source>
        <dbReference type="SAM" id="MobiDB-lite"/>
    </source>
</evidence>